<dbReference type="Gene3D" id="2.30.110.10">
    <property type="entry name" value="Electron Transport, Fmn-binding Protein, Chain A"/>
    <property type="match status" value="1"/>
</dbReference>
<evidence type="ECO:0000259" key="2">
    <source>
        <dbReference type="Pfam" id="PF16242"/>
    </source>
</evidence>
<organism evidence="3 4">
    <name type="scientific">Lacimonas salitolerans</name>
    <dbReference type="NCBI Taxonomy" id="1323750"/>
    <lineage>
        <taxon>Bacteria</taxon>
        <taxon>Pseudomonadati</taxon>
        <taxon>Pseudomonadota</taxon>
        <taxon>Alphaproteobacteria</taxon>
        <taxon>Rhodobacterales</taxon>
        <taxon>Paracoccaceae</taxon>
        <taxon>Lacimonas</taxon>
    </lineage>
</organism>
<comment type="caution">
    <text evidence="3">The sequence shown here is derived from an EMBL/GenBank/DDBJ whole genome shotgun (WGS) entry which is preliminary data.</text>
</comment>
<dbReference type="InterPro" id="IPR052917">
    <property type="entry name" value="Stress-Dev_Protein"/>
</dbReference>
<feature type="region of interest" description="Disordered" evidence="1">
    <location>
        <begin position="147"/>
        <end position="170"/>
    </location>
</feature>
<evidence type="ECO:0000256" key="1">
    <source>
        <dbReference type="SAM" id="MobiDB-lite"/>
    </source>
</evidence>
<protein>
    <submittedName>
        <fullName evidence="3">Pyridoxamine 5'-phosphate oxidase family protein</fullName>
    </submittedName>
</protein>
<accession>A0ABW4EHI6</accession>
<dbReference type="PANTHER" id="PTHR34818:SF1">
    <property type="entry name" value="PROTEIN BLI-3"/>
    <property type="match status" value="1"/>
</dbReference>
<reference evidence="4" key="1">
    <citation type="journal article" date="2019" name="Int. J. Syst. Evol. Microbiol.">
        <title>The Global Catalogue of Microorganisms (GCM) 10K type strain sequencing project: providing services to taxonomists for standard genome sequencing and annotation.</title>
        <authorList>
            <consortium name="The Broad Institute Genomics Platform"/>
            <consortium name="The Broad Institute Genome Sequencing Center for Infectious Disease"/>
            <person name="Wu L."/>
            <person name="Ma J."/>
        </authorList>
    </citation>
    <scope>NUCLEOTIDE SEQUENCE [LARGE SCALE GENOMIC DNA]</scope>
    <source>
        <strain evidence="4">CGMCC 1.12477</strain>
    </source>
</reference>
<sequence>MNDQDITAFWDRLSDVNAGFLGTQSGAARMVPMSHQLRDGDATIWFISARDTDLAEAAEQGSTAATYVVGEGSEGLYAVIEGKLIQNNDPALRDELWSTVADSWFEGGKDDPKVCILGLVPQTAEVWLTPKSGLSFAFNIAKAQLTGEHPDMGSHGAESAADLERLRKSA</sequence>
<dbReference type="PANTHER" id="PTHR34818">
    <property type="entry name" value="PROTEIN BLI-3"/>
    <property type="match status" value="1"/>
</dbReference>
<name>A0ABW4EHI6_9RHOB</name>
<dbReference type="InterPro" id="IPR012349">
    <property type="entry name" value="Split_barrel_FMN-bd"/>
</dbReference>
<proteinExistence type="predicted"/>
<gene>
    <name evidence="3" type="ORF">ACFTOW_16025</name>
</gene>
<evidence type="ECO:0000313" key="3">
    <source>
        <dbReference type="EMBL" id="MFD1510892.1"/>
    </source>
</evidence>
<dbReference type="RefSeq" id="WP_379917516.1">
    <property type="nucleotide sequence ID" value="NZ_JBHUDD010000147.1"/>
</dbReference>
<dbReference type="EMBL" id="JBHUDD010000147">
    <property type="protein sequence ID" value="MFD1510892.1"/>
    <property type="molecule type" value="Genomic_DNA"/>
</dbReference>
<dbReference type="InterPro" id="IPR038725">
    <property type="entry name" value="YdaG_split_barrel_FMN-bd"/>
</dbReference>
<dbReference type="Proteomes" id="UP001597186">
    <property type="component" value="Unassembled WGS sequence"/>
</dbReference>
<dbReference type="Pfam" id="PF16242">
    <property type="entry name" value="Pyrid_ox_like"/>
    <property type="match status" value="1"/>
</dbReference>
<evidence type="ECO:0000313" key="4">
    <source>
        <dbReference type="Proteomes" id="UP001597186"/>
    </source>
</evidence>
<feature type="domain" description="General stress protein FMN-binding split barrel" evidence="2">
    <location>
        <begin position="5"/>
        <end position="151"/>
    </location>
</feature>
<keyword evidence="4" id="KW-1185">Reference proteome</keyword>
<dbReference type="SUPFAM" id="SSF50475">
    <property type="entry name" value="FMN-binding split barrel"/>
    <property type="match status" value="1"/>
</dbReference>